<dbReference type="AlphaFoldDB" id="A0A0P9I0G9"/>
<organism evidence="2 3">
    <name type="scientific">Pseudomonas syringae pv. aceris</name>
    <dbReference type="NCBI Taxonomy" id="199198"/>
    <lineage>
        <taxon>Bacteria</taxon>
        <taxon>Pseudomonadati</taxon>
        <taxon>Pseudomonadota</taxon>
        <taxon>Gammaproteobacteria</taxon>
        <taxon>Pseudomonadales</taxon>
        <taxon>Pseudomonadaceae</taxon>
        <taxon>Pseudomonas</taxon>
        <taxon>Pseudomonas syringae</taxon>
    </lineage>
</organism>
<evidence type="ECO:0000313" key="2">
    <source>
        <dbReference type="EMBL" id="KPW18330.1"/>
    </source>
</evidence>
<dbReference type="PATRIC" id="fig|199198.5.peg.6026"/>
<evidence type="ECO:0000313" key="3">
    <source>
        <dbReference type="Proteomes" id="UP000050297"/>
    </source>
</evidence>
<dbReference type="EMBL" id="LJPM01000323">
    <property type="protein sequence ID" value="KPW18330.1"/>
    <property type="molecule type" value="Genomic_DNA"/>
</dbReference>
<accession>A0A0P9I0G9</accession>
<sequence>MMNAVDSNRLKVWQALSQFFLGTEVYQATYDQVVKSIGESDYDPAQVQ</sequence>
<gene>
    <name evidence="2" type="ORF">ALO91_04184</name>
</gene>
<proteinExistence type="predicted"/>
<reference evidence="2 3" key="1">
    <citation type="submission" date="2015-09" db="EMBL/GenBank/DDBJ databases">
        <title>Genome announcement of multiple Pseudomonas syringae strains.</title>
        <authorList>
            <person name="Thakur S."/>
            <person name="Wang P.W."/>
            <person name="Gong Y."/>
            <person name="Weir B.S."/>
            <person name="Guttman D.S."/>
        </authorList>
    </citation>
    <scope>NUCLEOTIDE SEQUENCE [LARGE SCALE GENOMIC DNA]</scope>
    <source>
        <strain evidence="2 3">ICMP2802</strain>
    </source>
</reference>
<name>A0A0P9I0G9_PSESX</name>
<dbReference type="Pfam" id="PF23296">
    <property type="entry name" value="DUF7079"/>
    <property type="match status" value="1"/>
</dbReference>
<comment type="caution">
    <text evidence="2">The sequence shown here is derived from an EMBL/GenBank/DDBJ whole genome shotgun (WGS) entry which is preliminary data.</text>
</comment>
<dbReference type="Proteomes" id="UP000050297">
    <property type="component" value="Unassembled WGS sequence"/>
</dbReference>
<dbReference type="InterPro" id="IPR055507">
    <property type="entry name" value="DUF7079"/>
</dbReference>
<feature type="domain" description="DUF7079" evidence="1">
    <location>
        <begin position="8"/>
        <end position="47"/>
    </location>
</feature>
<protein>
    <recommendedName>
        <fullName evidence="1">DUF7079 domain-containing protein</fullName>
    </recommendedName>
</protein>
<evidence type="ECO:0000259" key="1">
    <source>
        <dbReference type="Pfam" id="PF23296"/>
    </source>
</evidence>